<dbReference type="EMBL" id="JACHJQ010000009">
    <property type="protein sequence ID" value="MBB4911299.1"/>
    <property type="molecule type" value="Genomic_DNA"/>
</dbReference>
<proteinExistence type="predicted"/>
<keyword evidence="1" id="KW-1133">Transmembrane helix</keyword>
<dbReference type="RefSeq" id="WP_184815309.1">
    <property type="nucleotide sequence ID" value="NZ_JACHJQ010000009.1"/>
</dbReference>
<comment type="caution">
    <text evidence="2">The sequence shown here is derived from an EMBL/GenBank/DDBJ whole genome shotgun (WGS) entry which is preliminary data.</text>
</comment>
<reference evidence="2 3" key="1">
    <citation type="submission" date="2020-08" db="EMBL/GenBank/DDBJ databases">
        <title>Genomic Encyclopedia of Type Strains, Phase III (KMG-III): the genomes of soil and plant-associated and newly described type strains.</title>
        <authorList>
            <person name="Whitman W."/>
        </authorList>
    </citation>
    <scope>NUCLEOTIDE SEQUENCE [LARGE SCALE GENOMIC DNA]</scope>
    <source>
        <strain evidence="2 3">CECT 8960</strain>
    </source>
</reference>
<evidence type="ECO:0000313" key="3">
    <source>
        <dbReference type="Proteomes" id="UP000520767"/>
    </source>
</evidence>
<dbReference type="Proteomes" id="UP000520767">
    <property type="component" value="Unassembled WGS sequence"/>
</dbReference>
<dbReference type="AlphaFoldDB" id="A0A7W7QDJ5"/>
<sequence>MTIRRAHEITEEPGHFLSARRACMHGRRVRNLISPVVRGLLLIGMLAVAIISRDPILIIFGIIFFLRWGSSL</sequence>
<keyword evidence="3" id="KW-1185">Reference proteome</keyword>
<accession>A0A7W7QDJ5</accession>
<organism evidence="2 3">
    <name type="scientific">Actinophytocola algeriensis</name>
    <dbReference type="NCBI Taxonomy" id="1768010"/>
    <lineage>
        <taxon>Bacteria</taxon>
        <taxon>Bacillati</taxon>
        <taxon>Actinomycetota</taxon>
        <taxon>Actinomycetes</taxon>
        <taxon>Pseudonocardiales</taxon>
        <taxon>Pseudonocardiaceae</taxon>
    </lineage>
</organism>
<name>A0A7W7QDJ5_9PSEU</name>
<keyword evidence="1" id="KW-0472">Membrane</keyword>
<evidence type="ECO:0000313" key="2">
    <source>
        <dbReference type="EMBL" id="MBB4911299.1"/>
    </source>
</evidence>
<gene>
    <name evidence="2" type="ORF">FHR82_007559</name>
</gene>
<protein>
    <submittedName>
        <fullName evidence="2">Uncharacterized protein</fullName>
    </submittedName>
</protein>
<evidence type="ECO:0000256" key="1">
    <source>
        <dbReference type="SAM" id="Phobius"/>
    </source>
</evidence>
<feature type="transmembrane region" description="Helical" evidence="1">
    <location>
        <begin position="40"/>
        <end position="66"/>
    </location>
</feature>
<keyword evidence="1" id="KW-0812">Transmembrane</keyword>